<dbReference type="PANTHER" id="PTHR40980:SF5">
    <property type="entry name" value="TONB-DEPENDENT RECEPTOR"/>
    <property type="match status" value="1"/>
</dbReference>
<dbReference type="InterPro" id="IPR012910">
    <property type="entry name" value="Plug_dom"/>
</dbReference>
<evidence type="ECO:0000259" key="7">
    <source>
        <dbReference type="Pfam" id="PF07715"/>
    </source>
</evidence>
<dbReference type="EMBL" id="LAZL01000022">
    <property type="protein sequence ID" value="KMT64595.1"/>
    <property type="molecule type" value="Genomic_DNA"/>
</dbReference>
<comment type="subcellular location">
    <subcellularLocation>
        <location evidence="1 4">Cell outer membrane</location>
    </subcellularLocation>
</comment>
<feature type="signal peptide" evidence="5">
    <location>
        <begin position="1"/>
        <end position="27"/>
    </location>
</feature>
<sequence>MFSNKKLLTNKVSAAVLLALASTAVNAAESDDELMEEVVATASRLQGSAAAVIEERKSQAFVADLLGSEQISRTGDSDAASALKRVTGLTLVGGKFIYVRGLGERYSSTTLNGANVPSPDPTRKVVPLDMFPSGIIENLSVQKSYSPDMAGEFGGGAIDIRTKSIPSEFVFKLNFGLGYNSENSDDGLSYDGGSSFLGEDKSRALPETVRRNVEQYGVINESILASTLGDADKAAQIVDETVLAFDNSNHIQPESLDPDFGFGFAVGNRFDIGEDTVFGFLLASEYDNSWSNSKERKVRFDTADVGINAIEDKKILSTEHEVELSNILNLGLELGKDHKFETTTIFLRNTRDKVDLEQGDDFDYDANADVYGILYEQRELITNQIRGMHNFPSLMNLGVDWQFSKSKATRNAPDEREIVYLPLQGEMALATDSVTPSLTRFFSELEDKAETFQWNATLPIYLDSAEIELKAGADFSKKWRTSNGLFFQYLSKFTPAETGESNYLAGNIDEVYTDEVLTSDSTKFQQLLRVDDYIAARMLDAYYGQFDIFFNDKYRLSGGVRYEDWRQAVVPIGFEDNKKKALQPTAISEEEFLPALSFTYIMSDEQQVRLGYGKTLVRPDLKELSPVRYLDPLTDNPVFGNPDLKVTEIQNFDIRWEYYTPTSDNLSVAVFYKDLTAPIENVQLPGADESNVSFINAQSGEIYGTEIEWMKSLDFMGDGFDRFFFSGNITLSDSEIVIPDQYSYFSLANQALLPITKDDNAYVTNPTRKMTGHSEYVVNLQLGFDSYDGEHTASLVYNRFAERIMSAGIDRMPDLIESPFDSLDAVYTYYPTFETKLTFKVKNLMGDSQEFTRNGEVAEAVETGRSISMSFSWEL</sequence>
<feature type="domain" description="TonB-dependent receptor plug" evidence="7">
    <location>
        <begin position="64"/>
        <end position="155"/>
    </location>
</feature>
<keyword evidence="4" id="KW-0798">TonB box</keyword>
<dbReference type="PATRIC" id="fig|1513271.3.peg.2706"/>
<keyword evidence="9" id="KW-1185">Reference proteome</keyword>
<dbReference type="Proteomes" id="UP000037600">
    <property type="component" value="Unassembled WGS sequence"/>
</dbReference>
<accession>A0A0J8GP53</accession>
<dbReference type="Pfam" id="PF07715">
    <property type="entry name" value="Plug"/>
    <property type="match status" value="1"/>
</dbReference>
<dbReference type="SUPFAM" id="SSF56935">
    <property type="entry name" value="Porins"/>
    <property type="match status" value="1"/>
</dbReference>
<dbReference type="InterPro" id="IPR000531">
    <property type="entry name" value="Beta-barrel_TonB"/>
</dbReference>
<evidence type="ECO:0000313" key="8">
    <source>
        <dbReference type="EMBL" id="KMT64595.1"/>
    </source>
</evidence>
<evidence type="ECO:0000256" key="2">
    <source>
        <dbReference type="ARBA" id="ARBA00023136"/>
    </source>
</evidence>
<dbReference type="STRING" id="1513271.XM47_13185"/>
<dbReference type="AlphaFoldDB" id="A0A0J8GP53"/>
<comment type="caution">
    <text evidence="8">The sequence shown here is derived from an EMBL/GenBank/DDBJ whole genome shotgun (WGS) entry which is preliminary data.</text>
</comment>
<evidence type="ECO:0000313" key="9">
    <source>
        <dbReference type="Proteomes" id="UP000037600"/>
    </source>
</evidence>
<name>A0A0J8GP53_9ALTE</name>
<comment type="similarity">
    <text evidence="4">Belongs to the TonB-dependent receptor family.</text>
</comment>
<evidence type="ECO:0000256" key="1">
    <source>
        <dbReference type="ARBA" id="ARBA00004442"/>
    </source>
</evidence>
<dbReference type="Pfam" id="PF00593">
    <property type="entry name" value="TonB_dep_Rec_b-barrel"/>
    <property type="match status" value="1"/>
</dbReference>
<feature type="domain" description="TonB-dependent receptor-like beta-barrel" evidence="6">
    <location>
        <begin position="349"/>
        <end position="844"/>
    </location>
</feature>
<reference evidence="8 9" key="1">
    <citation type="submission" date="2015-04" db="EMBL/GenBank/DDBJ databases">
        <title>Draft Genome Sequence of the Novel Agar-Digesting Marine Bacterium Q1.</title>
        <authorList>
            <person name="Li Y."/>
            <person name="Li D."/>
            <person name="Chen G."/>
            <person name="Du Z."/>
        </authorList>
    </citation>
    <scope>NUCLEOTIDE SEQUENCE [LARGE SCALE GENOMIC DNA]</scope>
    <source>
        <strain evidence="8 9">Q1</strain>
    </source>
</reference>
<organism evidence="8 9">
    <name type="scientific">Catenovulum maritimum</name>
    <dbReference type="NCBI Taxonomy" id="1513271"/>
    <lineage>
        <taxon>Bacteria</taxon>
        <taxon>Pseudomonadati</taxon>
        <taxon>Pseudomonadota</taxon>
        <taxon>Gammaproteobacteria</taxon>
        <taxon>Alteromonadales</taxon>
        <taxon>Alteromonadaceae</taxon>
        <taxon>Catenovulum</taxon>
    </lineage>
</organism>
<evidence type="ECO:0000259" key="6">
    <source>
        <dbReference type="Pfam" id="PF00593"/>
    </source>
</evidence>
<proteinExistence type="inferred from homology"/>
<dbReference type="InterPro" id="IPR036942">
    <property type="entry name" value="Beta-barrel_TonB_sf"/>
</dbReference>
<dbReference type="OrthoDB" id="9768470at2"/>
<keyword evidence="3" id="KW-0998">Cell outer membrane</keyword>
<evidence type="ECO:0000256" key="3">
    <source>
        <dbReference type="ARBA" id="ARBA00023237"/>
    </source>
</evidence>
<dbReference type="Gene3D" id="2.40.170.20">
    <property type="entry name" value="TonB-dependent receptor, beta-barrel domain"/>
    <property type="match status" value="1"/>
</dbReference>
<gene>
    <name evidence="8" type="ORF">XM47_13185</name>
</gene>
<dbReference type="PANTHER" id="PTHR40980">
    <property type="entry name" value="PLUG DOMAIN-CONTAINING PROTEIN"/>
    <property type="match status" value="1"/>
</dbReference>
<keyword evidence="2 4" id="KW-0472">Membrane</keyword>
<dbReference type="GO" id="GO:0009279">
    <property type="term" value="C:cell outer membrane"/>
    <property type="evidence" value="ECO:0007669"/>
    <property type="project" value="UniProtKB-SubCell"/>
</dbReference>
<evidence type="ECO:0008006" key="10">
    <source>
        <dbReference type="Google" id="ProtNLM"/>
    </source>
</evidence>
<dbReference type="RefSeq" id="WP_048693361.1">
    <property type="nucleotide sequence ID" value="NZ_KQ130495.1"/>
</dbReference>
<dbReference type="InterPro" id="IPR037066">
    <property type="entry name" value="Plug_dom_sf"/>
</dbReference>
<keyword evidence="5" id="KW-0732">Signal</keyword>
<evidence type="ECO:0000256" key="4">
    <source>
        <dbReference type="RuleBase" id="RU003357"/>
    </source>
</evidence>
<protein>
    <recommendedName>
        <fullName evidence="10">TonB-dependent receptor</fullName>
    </recommendedName>
</protein>
<feature type="chain" id="PRO_5005298851" description="TonB-dependent receptor" evidence="5">
    <location>
        <begin position="28"/>
        <end position="875"/>
    </location>
</feature>
<dbReference type="Gene3D" id="2.170.130.10">
    <property type="entry name" value="TonB-dependent receptor, plug domain"/>
    <property type="match status" value="1"/>
</dbReference>
<evidence type="ECO:0000256" key="5">
    <source>
        <dbReference type="SAM" id="SignalP"/>
    </source>
</evidence>